<protein>
    <submittedName>
        <fullName evidence="10">Threonine/serine exporter family protein</fullName>
    </submittedName>
</protein>
<keyword evidence="3 7" id="KW-0812">Transmembrane</keyword>
<proteinExistence type="inferred from homology"/>
<keyword evidence="2" id="KW-1003">Cell membrane</keyword>
<dbReference type="Pfam" id="PF12821">
    <property type="entry name" value="ThrE_2"/>
    <property type="match status" value="1"/>
</dbReference>
<feature type="transmembrane region" description="Helical" evidence="7">
    <location>
        <begin position="197"/>
        <end position="213"/>
    </location>
</feature>
<feature type="transmembrane region" description="Helical" evidence="7">
    <location>
        <begin position="140"/>
        <end position="158"/>
    </location>
</feature>
<feature type="transmembrane region" description="Helical" evidence="7">
    <location>
        <begin position="373"/>
        <end position="398"/>
    </location>
</feature>
<evidence type="ECO:0000259" key="8">
    <source>
        <dbReference type="Pfam" id="PF06738"/>
    </source>
</evidence>
<name>A0ABT2S3Y4_9FIRM</name>
<gene>
    <name evidence="10" type="ORF">OCV65_03010</name>
</gene>
<feature type="transmembrane region" description="Helical" evidence="7">
    <location>
        <begin position="165"/>
        <end position="185"/>
    </location>
</feature>
<evidence type="ECO:0000256" key="6">
    <source>
        <dbReference type="ARBA" id="ARBA00034125"/>
    </source>
</evidence>
<comment type="subcellular location">
    <subcellularLocation>
        <location evidence="1">Cell membrane</location>
        <topology evidence="1">Multi-pass membrane protein</topology>
    </subcellularLocation>
</comment>
<feature type="transmembrane region" description="Helical" evidence="7">
    <location>
        <begin position="310"/>
        <end position="328"/>
    </location>
</feature>
<organism evidence="10 11">
    <name type="scientific">Dorea ammoniilytica</name>
    <dbReference type="NCBI Taxonomy" id="2981788"/>
    <lineage>
        <taxon>Bacteria</taxon>
        <taxon>Bacillati</taxon>
        <taxon>Bacillota</taxon>
        <taxon>Clostridia</taxon>
        <taxon>Lachnospirales</taxon>
        <taxon>Lachnospiraceae</taxon>
        <taxon>Dorea</taxon>
    </lineage>
</organism>
<evidence type="ECO:0000259" key="9">
    <source>
        <dbReference type="Pfam" id="PF12821"/>
    </source>
</evidence>
<dbReference type="Pfam" id="PF06738">
    <property type="entry name" value="ThrE"/>
    <property type="match status" value="1"/>
</dbReference>
<accession>A0ABT2S3Y4</accession>
<dbReference type="Proteomes" id="UP001207605">
    <property type="component" value="Unassembled WGS sequence"/>
</dbReference>
<keyword evidence="5 7" id="KW-0472">Membrane</keyword>
<evidence type="ECO:0000313" key="10">
    <source>
        <dbReference type="EMBL" id="MCU6699208.1"/>
    </source>
</evidence>
<dbReference type="InterPro" id="IPR010619">
    <property type="entry name" value="ThrE-like_N"/>
</dbReference>
<dbReference type="RefSeq" id="WP_262580896.1">
    <property type="nucleotide sequence ID" value="NZ_JAOQJV010000002.1"/>
</dbReference>
<keyword evidence="11" id="KW-1185">Reference proteome</keyword>
<dbReference type="PANTHER" id="PTHR34390">
    <property type="entry name" value="UPF0442 PROTEIN YJJB-RELATED"/>
    <property type="match status" value="1"/>
</dbReference>
<evidence type="ECO:0000256" key="7">
    <source>
        <dbReference type="SAM" id="Phobius"/>
    </source>
</evidence>
<feature type="transmembrane region" description="Helical" evidence="7">
    <location>
        <begin position="261"/>
        <end position="280"/>
    </location>
</feature>
<feature type="transmembrane region" description="Helical" evidence="7">
    <location>
        <begin position="340"/>
        <end position="361"/>
    </location>
</feature>
<evidence type="ECO:0000256" key="2">
    <source>
        <dbReference type="ARBA" id="ARBA00022475"/>
    </source>
</evidence>
<evidence type="ECO:0000256" key="4">
    <source>
        <dbReference type="ARBA" id="ARBA00022989"/>
    </source>
</evidence>
<feature type="transmembrane region" description="Helical" evidence="7">
    <location>
        <begin position="116"/>
        <end position="134"/>
    </location>
</feature>
<sequence>MDYELLLNEIINIGKEMIKSGAETNRVEDSMYRMLESYDIGQCSVFAIQSNIQVTIRSKDGTFITQVRRVHRTGFNYDRLDYLNNLSRYICRNQPSVAEIQEKYDGVMSRKKQPAYIEYLASLMGGVGFGVYFGCDLEDTLVGIVVTVLVLVWFGRRLKRKEHNLVAYNLIVSFVATAGIFGAYHLGFGNHPDRTCLGLSMVLISGLCVANGLRDLVSRAYLSGFLNIIHAFVGAVGIACGAELAMILFRGEMYEMCLTPSVPVQLISCGIASMGFAWLFKAADKQAFYVGIGGSMTWGAYLIAQYFHGDAFICTIVAAAVVAAYAFIMSRYHRAPATIFLTTSIMPVVPGASLFYMMYGLEQGDYVMANQQAITLATTCLAIAFGFLLVDIASQYVYKQKE</sequence>
<comment type="similarity">
    <text evidence="6">Belongs to the ThrE exporter (TC 2.A.79) family.</text>
</comment>
<evidence type="ECO:0000313" key="11">
    <source>
        <dbReference type="Proteomes" id="UP001207605"/>
    </source>
</evidence>
<evidence type="ECO:0000256" key="3">
    <source>
        <dbReference type="ARBA" id="ARBA00022692"/>
    </source>
</evidence>
<dbReference type="InterPro" id="IPR024528">
    <property type="entry name" value="ThrE_2"/>
</dbReference>
<evidence type="ECO:0000256" key="1">
    <source>
        <dbReference type="ARBA" id="ARBA00004651"/>
    </source>
</evidence>
<keyword evidence="4 7" id="KW-1133">Transmembrane helix</keyword>
<dbReference type="InterPro" id="IPR050539">
    <property type="entry name" value="ThrE_Dicarb/AminoAcid_Exp"/>
</dbReference>
<reference evidence="10 11" key="1">
    <citation type="journal article" date="2021" name="ISME Commun">
        <title>Automated analysis of genomic sequences facilitates high-throughput and comprehensive description of bacteria.</title>
        <authorList>
            <person name="Hitch T.C.A."/>
        </authorList>
    </citation>
    <scope>NUCLEOTIDE SEQUENCE [LARGE SCALE GENOMIC DNA]</scope>
    <source>
        <strain evidence="10 11">Sanger_02</strain>
    </source>
</reference>
<evidence type="ECO:0000256" key="5">
    <source>
        <dbReference type="ARBA" id="ARBA00023136"/>
    </source>
</evidence>
<feature type="transmembrane region" description="Helical" evidence="7">
    <location>
        <begin position="287"/>
        <end position="304"/>
    </location>
</feature>
<feature type="domain" description="Threonine/serine exporter-like N-terminal" evidence="8">
    <location>
        <begin position="10"/>
        <end position="248"/>
    </location>
</feature>
<comment type="caution">
    <text evidence="10">The sequence shown here is derived from an EMBL/GenBank/DDBJ whole genome shotgun (WGS) entry which is preliminary data.</text>
</comment>
<feature type="domain" description="Threonine/Serine exporter ThrE" evidence="9">
    <location>
        <begin position="266"/>
        <end position="392"/>
    </location>
</feature>
<dbReference type="PANTHER" id="PTHR34390:SF2">
    <property type="entry name" value="SUCCINATE TRANSPORTER SUBUNIT YJJP-RELATED"/>
    <property type="match status" value="1"/>
</dbReference>
<dbReference type="EMBL" id="JAOQJV010000002">
    <property type="protein sequence ID" value="MCU6699208.1"/>
    <property type="molecule type" value="Genomic_DNA"/>
</dbReference>
<feature type="transmembrane region" description="Helical" evidence="7">
    <location>
        <begin position="225"/>
        <end position="249"/>
    </location>
</feature>